<evidence type="ECO:0000256" key="1">
    <source>
        <dbReference type="SAM" id="SignalP"/>
    </source>
</evidence>
<evidence type="ECO:0008006" key="4">
    <source>
        <dbReference type="Google" id="ProtNLM"/>
    </source>
</evidence>
<accession>A0ABS8JNR7</accession>
<protein>
    <recommendedName>
        <fullName evidence="4">Lipoprotein</fullName>
    </recommendedName>
</protein>
<dbReference type="PROSITE" id="PS51257">
    <property type="entry name" value="PROKAR_LIPOPROTEIN"/>
    <property type="match status" value="1"/>
</dbReference>
<dbReference type="EMBL" id="JAJITD010000001">
    <property type="protein sequence ID" value="MCC8391553.1"/>
    <property type="molecule type" value="Genomic_DNA"/>
</dbReference>
<gene>
    <name evidence="2" type="ORF">LJ656_03050</name>
</gene>
<comment type="caution">
    <text evidence="2">The sequence shown here is derived from an EMBL/GenBank/DDBJ whole genome shotgun (WGS) entry which is preliminary data.</text>
</comment>
<dbReference type="Proteomes" id="UP001431019">
    <property type="component" value="Unassembled WGS sequence"/>
</dbReference>
<reference evidence="2 3" key="1">
    <citation type="submission" date="2021-11" db="EMBL/GenBank/DDBJ databases">
        <authorList>
            <person name="Oh E.-T."/>
            <person name="Kim S.-B."/>
        </authorList>
    </citation>
    <scope>NUCLEOTIDE SEQUENCE [LARGE SCALE GENOMIC DNA]</scope>
    <source>
        <strain evidence="2 3">MMS20-SJTR3</strain>
    </source>
</reference>
<keyword evidence="3" id="KW-1185">Reference proteome</keyword>
<feature type="chain" id="PRO_5045050780" description="Lipoprotein" evidence="1">
    <location>
        <begin position="19"/>
        <end position="47"/>
    </location>
</feature>
<keyword evidence="1" id="KW-0732">Signal</keyword>
<organism evidence="2 3">
    <name type="scientific">Paraburkholderia sejongensis</name>
    <dbReference type="NCBI Taxonomy" id="2886946"/>
    <lineage>
        <taxon>Bacteria</taxon>
        <taxon>Pseudomonadati</taxon>
        <taxon>Pseudomonadota</taxon>
        <taxon>Betaproteobacteria</taxon>
        <taxon>Burkholderiales</taxon>
        <taxon>Burkholderiaceae</taxon>
        <taxon>Paraburkholderia</taxon>
    </lineage>
</organism>
<sequence>MKKILALMILAATLGAGLSGCIVVPDGPGPHYHDHDHGHYDHDRYRY</sequence>
<evidence type="ECO:0000313" key="2">
    <source>
        <dbReference type="EMBL" id="MCC8391553.1"/>
    </source>
</evidence>
<name>A0ABS8JNR7_9BURK</name>
<evidence type="ECO:0000313" key="3">
    <source>
        <dbReference type="Proteomes" id="UP001431019"/>
    </source>
</evidence>
<feature type="signal peptide" evidence="1">
    <location>
        <begin position="1"/>
        <end position="18"/>
    </location>
</feature>
<proteinExistence type="predicted"/>
<dbReference type="RefSeq" id="WP_230507787.1">
    <property type="nucleotide sequence ID" value="NZ_JAJITD010000001.1"/>
</dbReference>